<name>A0A2H0YRY4_9BACT</name>
<evidence type="ECO:0000313" key="1">
    <source>
        <dbReference type="EMBL" id="PIS41210.1"/>
    </source>
</evidence>
<evidence type="ECO:0000313" key="2">
    <source>
        <dbReference type="Proteomes" id="UP000228711"/>
    </source>
</evidence>
<dbReference type="AlphaFoldDB" id="A0A2H0YRY4"/>
<comment type="caution">
    <text evidence="1">The sequence shown here is derived from an EMBL/GenBank/DDBJ whole genome shotgun (WGS) entry which is preliminary data.</text>
</comment>
<accession>A0A2H0YRY4</accession>
<dbReference type="Proteomes" id="UP000228711">
    <property type="component" value="Unassembled WGS sequence"/>
</dbReference>
<organism evidence="1 2">
    <name type="scientific">Candidatus Kerfeldbacteria bacterium CG08_land_8_20_14_0_20_42_7</name>
    <dbReference type="NCBI Taxonomy" id="2014245"/>
    <lineage>
        <taxon>Bacteria</taxon>
        <taxon>Candidatus Kerfeldiibacteriota</taxon>
    </lineage>
</organism>
<protein>
    <submittedName>
        <fullName evidence="1">Uncharacterized protein</fullName>
    </submittedName>
</protein>
<proteinExistence type="predicted"/>
<reference evidence="2" key="1">
    <citation type="submission" date="2017-09" db="EMBL/GenBank/DDBJ databases">
        <title>Depth-based differentiation of microbial function through sediment-hosted aquifers and enrichment of novel symbionts in the deep terrestrial subsurface.</title>
        <authorList>
            <person name="Probst A.J."/>
            <person name="Ladd B."/>
            <person name="Jarett J.K."/>
            <person name="Geller-Mcgrath D.E."/>
            <person name="Sieber C.M.K."/>
            <person name="Emerson J.B."/>
            <person name="Anantharaman K."/>
            <person name="Thomas B.C."/>
            <person name="Malmstrom R."/>
            <person name="Stieglmeier M."/>
            <person name="Klingl A."/>
            <person name="Woyke T."/>
            <person name="Ryan C.M."/>
            <person name="Banfield J.F."/>
        </authorList>
    </citation>
    <scope>NUCLEOTIDE SEQUENCE [LARGE SCALE GENOMIC DNA]</scope>
</reference>
<dbReference type="EMBL" id="PEXV01000139">
    <property type="protein sequence ID" value="PIS41210.1"/>
    <property type="molecule type" value="Genomic_DNA"/>
</dbReference>
<sequence>MKEKKGGEVNTLDKELVLSEAIAHVYRNVVLTGQGLKCVDGRDTEQSYMMAQPGAVLGDVLALIAWAKINEYGWTPGQIVDKVFAAARKVDGGLYFHTDENSSLTSIKGKDIVVVTLKGEHKERGVLVVMGKQYTIRSFDPEQDSMYFVFNKTLAEE</sequence>
<gene>
    <name evidence="1" type="ORF">COT25_04240</name>
</gene>
<feature type="non-terminal residue" evidence="1">
    <location>
        <position position="157"/>
    </location>
</feature>